<dbReference type="PANTHER" id="PTHR22776">
    <property type="entry name" value="MARVEL-CONTAINING POTENTIAL LIPID RAFT-ASSOCIATED PROTEIN"/>
    <property type="match status" value="1"/>
</dbReference>
<dbReference type="InterPro" id="IPR050578">
    <property type="entry name" value="MARVEL-CKLF_proteins"/>
</dbReference>
<feature type="transmembrane region" description="Helical" evidence="7">
    <location>
        <begin position="107"/>
        <end position="127"/>
    </location>
</feature>
<evidence type="ECO:0000256" key="1">
    <source>
        <dbReference type="ARBA" id="ARBA00004141"/>
    </source>
</evidence>
<evidence type="ECO:0000256" key="4">
    <source>
        <dbReference type="ARBA" id="ARBA00023136"/>
    </source>
</evidence>
<comment type="subcellular location">
    <subcellularLocation>
        <location evidence="1">Membrane</location>
        <topology evidence="1">Multi-pass membrane protein</topology>
    </subcellularLocation>
</comment>
<name>A7RRC3_NEMVE</name>
<dbReference type="PANTHER" id="PTHR22776:SF49">
    <property type="entry name" value="MARVEL DOMAIN-CONTAINING PROTEIN"/>
    <property type="match status" value="1"/>
</dbReference>
<dbReference type="Proteomes" id="UP000001593">
    <property type="component" value="Unassembled WGS sequence"/>
</dbReference>
<dbReference type="PhylomeDB" id="A7RRC3"/>
<dbReference type="Pfam" id="PF01284">
    <property type="entry name" value="MARVEL"/>
    <property type="match status" value="1"/>
</dbReference>
<dbReference type="GO" id="GO:0016020">
    <property type="term" value="C:membrane"/>
    <property type="evidence" value="ECO:0000318"/>
    <property type="project" value="GO_Central"/>
</dbReference>
<keyword evidence="2 5" id="KW-0812">Transmembrane</keyword>
<evidence type="ECO:0000256" key="2">
    <source>
        <dbReference type="ARBA" id="ARBA00022692"/>
    </source>
</evidence>
<organism evidence="9 10">
    <name type="scientific">Nematostella vectensis</name>
    <name type="common">Starlet sea anemone</name>
    <dbReference type="NCBI Taxonomy" id="45351"/>
    <lineage>
        <taxon>Eukaryota</taxon>
        <taxon>Metazoa</taxon>
        <taxon>Cnidaria</taxon>
        <taxon>Anthozoa</taxon>
        <taxon>Hexacorallia</taxon>
        <taxon>Actiniaria</taxon>
        <taxon>Edwardsiidae</taxon>
        <taxon>Nematostella</taxon>
    </lineage>
</organism>
<evidence type="ECO:0000313" key="9">
    <source>
        <dbReference type="EMBL" id="EDO45986.1"/>
    </source>
</evidence>
<keyword evidence="3 7" id="KW-1133">Transmembrane helix</keyword>
<keyword evidence="4 5" id="KW-0472">Membrane</keyword>
<proteinExistence type="predicted"/>
<reference evidence="9 10" key="1">
    <citation type="journal article" date="2007" name="Science">
        <title>Sea anemone genome reveals ancestral eumetazoan gene repertoire and genomic organization.</title>
        <authorList>
            <person name="Putnam N.H."/>
            <person name="Srivastava M."/>
            <person name="Hellsten U."/>
            <person name="Dirks B."/>
            <person name="Chapman J."/>
            <person name="Salamov A."/>
            <person name="Terry A."/>
            <person name="Shapiro H."/>
            <person name="Lindquist E."/>
            <person name="Kapitonov V.V."/>
            <person name="Jurka J."/>
            <person name="Genikhovich G."/>
            <person name="Grigoriev I.V."/>
            <person name="Lucas S.M."/>
            <person name="Steele R.E."/>
            <person name="Finnerty J.R."/>
            <person name="Technau U."/>
            <person name="Martindale M.Q."/>
            <person name="Rokhsar D.S."/>
        </authorList>
    </citation>
    <scope>NUCLEOTIDE SEQUENCE [LARGE SCALE GENOMIC DNA]</scope>
    <source>
        <strain evidence="10">CH2 X CH6</strain>
    </source>
</reference>
<accession>A7RRC3</accession>
<feature type="transmembrane region" description="Helical" evidence="7">
    <location>
        <begin position="40"/>
        <end position="59"/>
    </location>
</feature>
<evidence type="ECO:0000256" key="3">
    <source>
        <dbReference type="ARBA" id="ARBA00022989"/>
    </source>
</evidence>
<dbReference type="PROSITE" id="PS51225">
    <property type="entry name" value="MARVEL"/>
    <property type="match status" value="1"/>
</dbReference>
<evidence type="ECO:0000313" key="10">
    <source>
        <dbReference type="Proteomes" id="UP000001593"/>
    </source>
</evidence>
<keyword evidence="10" id="KW-1185">Reference proteome</keyword>
<dbReference type="OMA" id="ELITCIV"/>
<evidence type="ECO:0000256" key="7">
    <source>
        <dbReference type="SAM" id="Phobius"/>
    </source>
</evidence>
<dbReference type="HOGENOM" id="CLU_1715405_0_0_1"/>
<gene>
    <name evidence="9" type="ORF">NEMVEDRAFT_v1g240132</name>
</gene>
<dbReference type="AlphaFoldDB" id="A7RRC3"/>
<dbReference type="OrthoDB" id="6020693at2759"/>
<sequence length="172" mass="19447">MNEEDPVQPEDIPNNEKQENKRSQGAVTINVGYLKSFQGVLKFVEIVLLLLAFACTSSGTPFNNLLRNYDFFMFTTVFPWILCIIIIILYLFCLVDKVPQINWNLTVLINAVIWFILIIISSSLLARDIGNLEDLIVKIEVPARIKVGVAFGFFSCFAFIGDAVIHFLVIRG</sequence>
<feature type="region of interest" description="Disordered" evidence="6">
    <location>
        <begin position="1"/>
        <end position="21"/>
    </location>
</feature>
<feature type="transmembrane region" description="Helical" evidence="7">
    <location>
        <begin position="71"/>
        <end position="95"/>
    </location>
</feature>
<feature type="domain" description="MARVEL" evidence="8">
    <location>
        <begin position="33"/>
        <end position="171"/>
    </location>
</feature>
<evidence type="ECO:0000256" key="6">
    <source>
        <dbReference type="SAM" id="MobiDB-lite"/>
    </source>
</evidence>
<dbReference type="KEGG" id="nve:5518060"/>
<evidence type="ECO:0000259" key="8">
    <source>
        <dbReference type="PROSITE" id="PS51225"/>
    </source>
</evidence>
<dbReference type="EMBL" id="DS469531">
    <property type="protein sequence ID" value="EDO45986.1"/>
    <property type="molecule type" value="Genomic_DNA"/>
</dbReference>
<evidence type="ECO:0000256" key="5">
    <source>
        <dbReference type="PROSITE-ProRule" id="PRU00581"/>
    </source>
</evidence>
<dbReference type="InParanoid" id="A7RRC3"/>
<dbReference type="FunCoup" id="A7RRC3">
    <property type="interactions" value="39"/>
</dbReference>
<dbReference type="InterPro" id="IPR008253">
    <property type="entry name" value="Marvel"/>
</dbReference>
<feature type="transmembrane region" description="Helical" evidence="7">
    <location>
        <begin position="147"/>
        <end position="170"/>
    </location>
</feature>
<protein>
    <recommendedName>
        <fullName evidence="8">MARVEL domain-containing protein</fullName>
    </recommendedName>
</protein>